<keyword evidence="5 10" id="KW-0997">Cell inner membrane</keyword>
<evidence type="ECO:0000256" key="10">
    <source>
        <dbReference type="PIRNR" id="PIRNR006291"/>
    </source>
</evidence>
<keyword evidence="4 10" id="KW-1003">Cell membrane</keyword>
<dbReference type="InterPro" id="IPR007690">
    <property type="entry name" value="T2SS_GspM"/>
</dbReference>
<sequence>MSALTNYWQSLKPQEQRLLSIAGVIFIIFFFVMVIYRPLNNAVAEAKQELSKQQELLQFVQQSVVQIKAKGGSAKAVPSGNVTQVVNSTRSRYQIEIARMQPSGEGLRLNIDSVPFNQLLSWLDDIVKNHGVTISNIELSLDPKPGHVRVSRIVLE</sequence>
<keyword evidence="3 10" id="KW-0813">Transport</keyword>
<evidence type="ECO:0000256" key="6">
    <source>
        <dbReference type="ARBA" id="ARBA00022692"/>
    </source>
</evidence>
<evidence type="ECO:0000256" key="7">
    <source>
        <dbReference type="ARBA" id="ARBA00022927"/>
    </source>
</evidence>
<dbReference type="PIRSF" id="PIRSF006291">
    <property type="entry name" value="GspM"/>
    <property type="match status" value="1"/>
</dbReference>
<dbReference type="EMBL" id="JBCGCU010000005">
    <property type="protein sequence ID" value="MEM0515106.1"/>
    <property type="molecule type" value="Genomic_DNA"/>
</dbReference>
<feature type="transmembrane region" description="Helical" evidence="11">
    <location>
        <begin position="18"/>
        <end position="36"/>
    </location>
</feature>
<dbReference type="Gene3D" id="3.30.1360.100">
    <property type="entry name" value="General secretion pathway protein M, EpsM"/>
    <property type="match status" value="1"/>
</dbReference>
<name>A0ABU9MXH0_9GAMM</name>
<keyword evidence="7 10" id="KW-0653">Protein transport</keyword>
<keyword evidence="13" id="KW-1185">Reference proteome</keyword>
<comment type="subcellular location">
    <subcellularLocation>
        <location evidence="1">Cell inner membrane</location>
        <topology evidence="1">Single-pass membrane protein</topology>
    </subcellularLocation>
</comment>
<evidence type="ECO:0000256" key="11">
    <source>
        <dbReference type="SAM" id="Phobius"/>
    </source>
</evidence>
<dbReference type="RefSeq" id="WP_342677470.1">
    <property type="nucleotide sequence ID" value="NZ_JBCGCU010000005.1"/>
</dbReference>
<dbReference type="Pfam" id="PF04612">
    <property type="entry name" value="T2SSM"/>
    <property type="match status" value="1"/>
</dbReference>
<keyword evidence="8 11" id="KW-1133">Transmembrane helix</keyword>
<comment type="caution">
    <text evidence="12">The sequence shown here is derived from an EMBL/GenBank/DDBJ whole genome shotgun (WGS) entry which is preliminary data.</text>
</comment>
<accession>A0ABU9MXH0</accession>
<keyword evidence="6 11" id="KW-0812">Transmembrane</keyword>
<comment type="function">
    <text evidence="10">Inner membrane component of the type II secretion system required for the energy-dependent secretion of extracellular factors such as proteases and toxins from the periplasm.</text>
</comment>
<evidence type="ECO:0000256" key="3">
    <source>
        <dbReference type="ARBA" id="ARBA00022448"/>
    </source>
</evidence>
<evidence type="ECO:0000256" key="9">
    <source>
        <dbReference type="ARBA" id="ARBA00023136"/>
    </source>
</evidence>
<evidence type="ECO:0000313" key="13">
    <source>
        <dbReference type="Proteomes" id="UP001447008"/>
    </source>
</evidence>
<evidence type="ECO:0000256" key="2">
    <source>
        <dbReference type="ARBA" id="ARBA00010637"/>
    </source>
</evidence>
<dbReference type="SUPFAM" id="SSF103054">
    <property type="entry name" value="General secretion pathway protein M, EpsM"/>
    <property type="match status" value="1"/>
</dbReference>
<proteinExistence type="inferred from homology"/>
<evidence type="ECO:0000256" key="4">
    <source>
        <dbReference type="ARBA" id="ARBA00022475"/>
    </source>
</evidence>
<dbReference type="InterPro" id="IPR023229">
    <property type="entry name" value="T2SS_M_periplasmic_sf"/>
</dbReference>
<evidence type="ECO:0000256" key="5">
    <source>
        <dbReference type="ARBA" id="ARBA00022519"/>
    </source>
</evidence>
<evidence type="ECO:0000256" key="1">
    <source>
        <dbReference type="ARBA" id="ARBA00004377"/>
    </source>
</evidence>
<evidence type="ECO:0000313" key="12">
    <source>
        <dbReference type="EMBL" id="MEM0515106.1"/>
    </source>
</evidence>
<reference evidence="12 13" key="1">
    <citation type="submission" date="2024-03" db="EMBL/GenBank/DDBJ databases">
        <title>Pseudoalteromonas qingdaonensis sp. nov., isolated from the intestines of marine benthic organisms.</title>
        <authorList>
            <person name="Lin X."/>
            <person name="Fang S."/>
            <person name="Hu X."/>
        </authorList>
    </citation>
    <scope>NUCLEOTIDE SEQUENCE [LARGE SCALE GENOMIC DNA]</scope>
    <source>
        <strain evidence="12 13">YIC-827</strain>
    </source>
</reference>
<gene>
    <name evidence="12" type="ORF">WCN91_06645</name>
</gene>
<comment type="similarity">
    <text evidence="2 10">Belongs to the GSP M family.</text>
</comment>
<dbReference type="Proteomes" id="UP001447008">
    <property type="component" value="Unassembled WGS sequence"/>
</dbReference>
<evidence type="ECO:0000256" key="8">
    <source>
        <dbReference type="ARBA" id="ARBA00022989"/>
    </source>
</evidence>
<protein>
    <recommendedName>
        <fullName evidence="10">Type II secretion system protein M</fullName>
        <shortName evidence="10">T2SS protein M</shortName>
    </recommendedName>
    <alternativeName>
        <fullName evidence="10">General secretion pathway protein M</fullName>
    </alternativeName>
</protein>
<keyword evidence="9 10" id="KW-0472">Membrane</keyword>
<organism evidence="12 13">
    <name type="scientific">Pseudoalteromonas qingdaonensis</name>
    <dbReference type="NCBI Taxonomy" id="3131913"/>
    <lineage>
        <taxon>Bacteria</taxon>
        <taxon>Pseudomonadati</taxon>
        <taxon>Pseudomonadota</taxon>
        <taxon>Gammaproteobacteria</taxon>
        <taxon>Alteromonadales</taxon>
        <taxon>Pseudoalteromonadaceae</taxon>
        <taxon>Pseudoalteromonas</taxon>
    </lineage>
</organism>